<sequence>MPHDTNPAIPPRAVRLSTVAEHPVLDPVVQSFLDRWQEGASRQDVGTPSLVTLRPAGDDRPLPLFLYLEVASDRDEDRLPALRALAEEAGVAILRYRIADDDLSGAVALVAAMPLADRGPIAIGGDGLGAAMALALVVTRPADWSIRLLVLATPVLGRPSNVPGTEWLDAERAVHLAAKAAAILDPAVLTVEPFAFPRTLLLTAEADPFAEPAEALGRRLMAQGVDLSAARVIGMIHDFTWLPPLRDAAGSIDAMRVAAAALRDHLHTPASEELSPC</sequence>
<dbReference type="SUPFAM" id="SSF53474">
    <property type="entry name" value="alpha/beta-Hydrolases"/>
    <property type="match status" value="1"/>
</dbReference>
<evidence type="ECO:0000313" key="2">
    <source>
        <dbReference type="EMBL" id="NUU47896.1"/>
    </source>
</evidence>
<accession>A0A7Y6B7I1</accession>
<dbReference type="GO" id="GO:0016787">
    <property type="term" value="F:hydrolase activity"/>
    <property type="evidence" value="ECO:0007669"/>
    <property type="project" value="UniProtKB-KW"/>
</dbReference>
<keyword evidence="2" id="KW-0378">Hydrolase</keyword>
<protein>
    <submittedName>
        <fullName evidence="2">Alpha/beta hydrolase</fullName>
    </submittedName>
</protein>
<name>A0A7Y6B7I1_9SPHN</name>
<organism evidence="2 3">
    <name type="scientific">Sphingomonas zeae</name>
    <dbReference type="NCBI Taxonomy" id="1646122"/>
    <lineage>
        <taxon>Bacteria</taxon>
        <taxon>Pseudomonadati</taxon>
        <taxon>Pseudomonadota</taxon>
        <taxon>Alphaproteobacteria</taxon>
        <taxon>Sphingomonadales</taxon>
        <taxon>Sphingomonadaceae</taxon>
        <taxon>Sphingomonas</taxon>
    </lineage>
</organism>
<proteinExistence type="predicted"/>
<dbReference type="InterPro" id="IPR013094">
    <property type="entry name" value="AB_hydrolase_3"/>
</dbReference>
<dbReference type="Gene3D" id="3.40.50.1820">
    <property type="entry name" value="alpha/beta hydrolase"/>
    <property type="match status" value="1"/>
</dbReference>
<gene>
    <name evidence="2" type="ORF">HP438_13055</name>
</gene>
<dbReference type="EMBL" id="JABMCH010000066">
    <property type="protein sequence ID" value="NUU47896.1"/>
    <property type="molecule type" value="Genomic_DNA"/>
</dbReference>
<dbReference type="Pfam" id="PF07859">
    <property type="entry name" value="Abhydrolase_3"/>
    <property type="match status" value="1"/>
</dbReference>
<dbReference type="AlphaFoldDB" id="A0A7Y6B7I1"/>
<feature type="domain" description="Alpha/beta hydrolase fold-3" evidence="1">
    <location>
        <begin position="114"/>
        <end position="240"/>
    </location>
</feature>
<evidence type="ECO:0000259" key="1">
    <source>
        <dbReference type="Pfam" id="PF07859"/>
    </source>
</evidence>
<dbReference type="Proteomes" id="UP000536441">
    <property type="component" value="Unassembled WGS sequence"/>
</dbReference>
<keyword evidence="3" id="KW-1185">Reference proteome</keyword>
<reference evidence="2 3" key="1">
    <citation type="submission" date="2020-05" db="EMBL/GenBank/DDBJ databases">
        <title>Genome Sequencing of Type Strains.</title>
        <authorList>
            <person name="Lemaire J.F."/>
            <person name="Inderbitzin P."/>
            <person name="Gregorio O.A."/>
            <person name="Collins S.B."/>
            <person name="Wespe N."/>
            <person name="Knight-Connoni V."/>
        </authorList>
    </citation>
    <scope>NUCLEOTIDE SEQUENCE [LARGE SCALE GENOMIC DNA]</scope>
    <source>
        <strain evidence="2 3">DSM 100049</strain>
    </source>
</reference>
<evidence type="ECO:0000313" key="3">
    <source>
        <dbReference type="Proteomes" id="UP000536441"/>
    </source>
</evidence>
<dbReference type="InterPro" id="IPR029058">
    <property type="entry name" value="AB_hydrolase_fold"/>
</dbReference>
<dbReference type="RefSeq" id="WP_175312489.1">
    <property type="nucleotide sequence ID" value="NZ_CBCRYR010000002.1"/>
</dbReference>
<comment type="caution">
    <text evidence="2">The sequence shown here is derived from an EMBL/GenBank/DDBJ whole genome shotgun (WGS) entry which is preliminary data.</text>
</comment>